<sequence length="545" mass="64039">MSAAAPKQKNTVRDLVQLIDEHLAMQLESSENENAHGLPPPANDSILYDGRFSPDSSRNQRSDSRGTIFVDWDEETMQHVVSYRNSSEKEKEKEEVWPIEPVPSRRRFESQPGPGMEKKKMMKNEHKHNPVTTLRTSEHPLLPLPLGTNSYRNNPEKQKQKQKVRPAEPGPSRRPFESQPGSGMEKKMMMKNEHKHNPVTTPYISRTERPSERPLPPLPLGADSYWNVRRSPHISRRERASEGSLPPIPLVENSYLHVSRHREREGEVYVEGYDSETAFHYDYDGRTIHVRKDPGHGRPNSTGTMSEYYMVDPSEYLGYDYNPFRHDEDEELLSKWDGTDIRSSSRPDRQREQNNKYNREHSREHSREHTRERTHTGRKPPSQEPSPRAHQREQTHNKAPRVQGKVANSRPTKDRHEPSRRAREHTTQREQTQPRKHHVAPRPTKEHAYKHTQSLKEEPRREHRSDRNLPRPPHTSQPHRPHDRPHDHTYRKPVSNGRDYAHRKPVPIRIINNDPRSTRHGAKKRDRLADFIQRLLRKLDKKKLR</sequence>
<accession>A0A6G1K627</accession>
<feature type="compositionally biased region" description="Basic and acidic residues" evidence="1">
    <location>
        <begin position="116"/>
        <end position="128"/>
    </location>
</feature>
<feature type="compositionally biased region" description="Basic and acidic residues" evidence="1">
    <location>
        <begin position="336"/>
        <end position="375"/>
    </location>
</feature>
<feature type="region of interest" description="Disordered" evidence="1">
    <location>
        <begin position="336"/>
        <end position="525"/>
    </location>
</feature>
<feature type="region of interest" description="Disordered" evidence="1">
    <location>
        <begin position="27"/>
        <end position="69"/>
    </location>
</feature>
<proteinExistence type="predicted"/>
<dbReference type="EMBL" id="MU005773">
    <property type="protein sequence ID" value="KAF2707901.1"/>
    <property type="molecule type" value="Genomic_DNA"/>
</dbReference>
<reference evidence="2" key="1">
    <citation type="journal article" date="2020" name="Stud. Mycol.">
        <title>101 Dothideomycetes genomes: a test case for predicting lifestyles and emergence of pathogens.</title>
        <authorList>
            <person name="Haridas S."/>
            <person name="Albert R."/>
            <person name="Binder M."/>
            <person name="Bloem J."/>
            <person name="Labutti K."/>
            <person name="Salamov A."/>
            <person name="Andreopoulos B."/>
            <person name="Baker S."/>
            <person name="Barry K."/>
            <person name="Bills G."/>
            <person name="Bluhm B."/>
            <person name="Cannon C."/>
            <person name="Castanera R."/>
            <person name="Culley D."/>
            <person name="Daum C."/>
            <person name="Ezra D."/>
            <person name="Gonzalez J."/>
            <person name="Henrissat B."/>
            <person name="Kuo A."/>
            <person name="Liang C."/>
            <person name="Lipzen A."/>
            <person name="Lutzoni F."/>
            <person name="Magnuson J."/>
            <person name="Mondo S."/>
            <person name="Nolan M."/>
            <person name="Ohm R."/>
            <person name="Pangilinan J."/>
            <person name="Park H.-J."/>
            <person name="Ramirez L."/>
            <person name="Alfaro M."/>
            <person name="Sun H."/>
            <person name="Tritt A."/>
            <person name="Yoshinaga Y."/>
            <person name="Zwiers L.-H."/>
            <person name="Turgeon B."/>
            <person name="Goodwin S."/>
            <person name="Spatafora J."/>
            <person name="Crous P."/>
            <person name="Grigoriev I."/>
        </authorList>
    </citation>
    <scope>NUCLEOTIDE SEQUENCE</scope>
    <source>
        <strain evidence="2">CBS 279.74</strain>
    </source>
</reference>
<gene>
    <name evidence="2" type="ORF">K504DRAFT_535500</name>
</gene>
<name>A0A6G1K627_9PLEO</name>
<feature type="compositionally biased region" description="Basic and acidic residues" evidence="1">
    <location>
        <begin position="443"/>
        <end position="469"/>
    </location>
</feature>
<feature type="compositionally biased region" description="Basic and acidic residues" evidence="1">
    <location>
        <begin position="86"/>
        <end position="96"/>
    </location>
</feature>
<keyword evidence="3" id="KW-1185">Reference proteome</keyword>
<evidence type="ECO:0000313" key="2">
    <source>
        <dbReference type="EMBL" id="KAF2707901.1"/>
    </source>
</evidence>
<evidence type="ECO:0000313" key="3">
    <source>
        <dbReference type="Proteomes" id="UP000799428"/>
    </source>
</evidence>
<dbReference type="Proteomes" id="UP000799428">
    <property type="component" value="Unassembled WGS sequence"/>
</dbReference>
<dbReference type="OrthoDB" id="3799947at2759"/>
<feature type="region of interest" description="Disordered" evidence="1">
    <location>
        <begin position="83"/>
        <end position="218"/>
    </location>
</feature>
<dbReference type="AlphaFoldDB" id="A0A6G1K627"/>
<organism evidence="2 3">
    <name type="scientific">Pleomassaria siparia CBS 279.74</name>
    <dbReference type="NCBI Taxonomy" id="1314801"/>
    <lineage>
        <taxon>Eukaryota</taxon>
        <taxon>Fungi</taxon>
        <taxon>Dikarya</taxon>
        <taxon>Ascomycota</taxon>
        <taxon>Pezizomycotina</taxon>
        <taxon>Dothideomycetes</taxon>
        <taxon>Pleosporomycetidae</taxon>
        <taxon>Pleosporales</taxon>
        <taxon>Pleomassariaceae</taxon>
        <taxon>Pleomassaria</taxon>
    </lineage>
</organism>
<protein>
    <submittedName>
        <fullName evidence="2">Uncharacterized protein</fullName>
    </submittedName>
</protein>
<feature type="compositionally biased region" description="Basic and acidic residues" evidence="1">
    <location>
        <begin position="411"/>
        <end position="428"/>
    </location>
</feature>
<feature type="non-terminal residue" evidence="2">
    <location>
        <position position="545"/>
    </location>
</feature>
<feature type="compositionally biased region" description="Basic and acidic residues" evidence="1">
    <location>
        <begin position="184"/>
        <end position="196"/>
    </location>
</feature>
<evidence type="ECO:0000256" key="1">
    <source>
        <dbReference type="SAM" id="MobiDB-lite"/>
    </source>
</evidence>